<protein>
    <recommendedName>
        <fullName evidence="3">GIY-YIG nuclease family protein</fullName>
    </recommendedName>
</protein>
<gene>
    <name evidence="1" type="ORF">DJ64_24395</name>
</gene>
<keyword evidence="2" id="KW-1185">Reference proteome</keyword>
<accession>A0ABR4ST46</accession>
<dbReference type="RefSeq" id="WP_051747873.1">
    <property type="nucleotide sequence ID" value="NZ_KL503831.1"/>
</dbReference>
<name>A0ABR4ST46_9ACTN</name>
<evidence type="ECO:0000313" key="2">
    <source>
        <dbReference type="Proteomes" id="UP000027632"/>
    </source>
</evidence>
<dbReference type="Proteomes" id="UP000027632">
    <property type="component" value="Unassembled WGS sequence"/>
</dbReference>
<evidence type="ECO:0000313" key="1">
    <source>
        <dbReference type="EMBL" id="KEG37886.1"/>
    </source>
</evidence>
<sequence>MTRPTVLPVGPVLTRRALGALPLAAGRYLVAAYATPVPFHDYGVFTDLGVVTGIYLVTDAENHIRWLGQASRDDDLSARLGEHRRNPHKRAVFAHVRVLHLEDHTPGDALNAIEGKCADRLNLRGAMNPRVWPRADEWLRLVA</sequence>
<proteinExistence type="predicted"/>
<evidence type="ECO:0008006" key="3">
    <source>
        <dbReference type="Google" id="ProtNLM"/>
    </source>
</evidence>
<reference evidence="1 2" key="1">
    <citation type="submission" date="2014-04" db="EMBL/GenBank/DDBJ databases">
        <title>Draft genome sequence of the novel Streptomyces griseorubens JSD-1 playing a role in carbon and nitrogen cycle.</title>
        <authorList>
            <consortium name="Shanghai Jiao Tong University"/>
            <person name="Feng H."/>
            <person name="Sun Y."/>
            <person name="Zhi Y."/>
            <person name="Mao L."/>
            <person name="Luo Y."/>
            <person name="Wei X."/>
            <person name="Zhou P."/>
        </authorList>
    </citation>
    <scope>NUCLEOTIDE SEQUENCE [LARGE SCALE GENOMIC DNA]</scope>
    <source>
        <strain evidence="1 2">JSD-1</strain>
    </source>
</reference>
<organism evidence="1 2">
    <name type="scientific">Streptomyces griseorubens</name>
    <dbReference type="NCBI Taxonomy" id="66897"/>
    <lineage>
        <taxon>Bacteria</taxon>
        <taxon>Bacillati</taxon>
        <taxon>Actinomycetota</taxon>
        <taxon>Actinomycetes</taxon>
        <taxon>Kitasatosporales</taxon>
        <taxon>Streptomycetaceae</taxon>
        <taxon>Streptomyces</taxon>
        <taxon>Streptomyces althioticus group</taxon>
    </lineage>
</organism>
<dbReference type="EMBL" id="JJMG01000246">
    <property type="protein sequence ID" value="KEG37886.1"/>
    <property type="molecule type" value="Genomic_DNA"/>
</dbReference>
<comment type="caution">
    <text evidence="1">The sequence shown here is derived from an EMBL/GenBank/DDBJ whole genome shotgun (WGS) entry which is preliminary data.</text>
</comment>